<dbReference type="Proteomes" id="UP000887013">
    <property type="component" value="Unassembled WGS sequence"/>
</dbReference>
<keyword evidence="2" id="KW-1185">Reference proteome</keyword>
<dbReference type="AlphaFoldDB" id="A0A8X6Q1T7"/>
<evidence type="ECO:0000313" key="2">
    <source>
        <dbReference type="Proteomes" id="UP000887013"/>
    </source>
</evidence>
<accession>A0A8X6Q1T7</accession>
<evidence type="ECO:0000313" key="1">
    <source>
        <dbReference type="EMBL" id="GFT95638.1"/>
    </source>
</evidence>
<reference evidence="1" key="1">
    <citation type="submission" date="2020-08" db="EMBL/GenBank/DDBJ databases">
        <title>Multicomponent nature underlies the extraordinary mechanical properties of spider dragline silk.</title>
        <authorList>
            <person name="Kono N."/>
            <person name="Nakamura H."/>
            <person name="Mori M."/>
            <person name="Yoshida Y."/>
            <person name="Ohtoshi R."/>
            <person name="Malay A.D."/>
            <person name="Moran D.A.P."/>
            <person name="Tomita M."/>
            <person name="Numata K."/>
            <person name="Arakawa K."/>
        </authorList>
    </citation>
    <scope>NUCLEOTIDE SEQUENCE</scope>
</reference>
<name>A0A8X6Q1T7_NEPPI</name>
<proteinExistence type="predicted"/>
<sequence>MSEHAFLSFPDRVFWNTIESFFQRQICLQGSFCHMKTDERGFILFQCCLIELVSALRKCPEFTVVFTPGKDVVTKSDLMKSVFLESFQMIG</sequence>
<protein>
    <submittedName>
        <fullName evidence="1">Uncharacterized protein</fullName>
    </submittedName>
</protein>
<gene>
    <name evidence="1" type="ORF">NPIL_218961</name>
</gene>
<comment type="caution">
    <text evidence="1">The sequence shown here is derived from an EMBL/GenBank/DDBJ whole genome shotgun (WGS) entry which is preliminary data.</text>
</comment>
<organism evidence="1 2">
    <name type="scientific">Nephila pilipes</name>
    <name type="common">Giant wood spider</name>
    <name type="synonym">Nephila maculata</name>
    <dbReference type="NCBI Taxonomy" id="299642"/>
    <lineage>
        <taxon>Eukaryota</taxon>
        <taxon>Metazoa</taxon>
        <taxon>Ecdysozoa</taxon>
        <taxon>Arthropoda</taxon>
        <taxon>Chelicerata</taxon>
        <taxon>Arachnida</taxon>
        <taxon>Araneae</taxon>
        <taxon>Araneomorphae</taxon>
        <taxon>Entelegynae</taxon>
        <taxon>Araneoidea</taxon>
        <taxon>Nephilidae</taxon>
        <taxon>Nephila</taxon>
    </lineage>
</organism>
<dbReference type="EMBL" id="BMAW01121788">
    <property type="protein sequence ID" value="GFT95638.1"/>
    <property type="molecule type" value="Genomic_DNA"/>
</dbReference>